<evidence type="ECO:0000313" key="3">
    <source>
        <dbReference type="Proteomes" id="UP000314983"/>
    </source>
</evidence>
<dbReference type="AlphaFoldDB" id="A0A4W4EJ44"/>
<reference evidence="2" key="5">
    <citation type="submission" date="2025-09" db="UniProtKB">
        <authorList>
            <consortium name="Ensembl"/>
        </authorList>
    </citation>
    <scope>IDENTIFICATION</scope>
</reference>
<name>A0A4W4EJ44_ELEEL</name>
<evidence type="ECO:0000313" key="2">
    <source>
        <dbReference type="Ensembl" id="ENSEEEP00000011825.2"/>
    </source>
</evidence>
<dbReference type="InterPro" id="IPR018244">
    <property type="entry name" value="Allrgn_V5/Tpx1_CS"/>
</dbReference>
<reference evidence="3" key="1">
    <citation type="journal article" date="2014" name="Science">
        <title>Nonhuman genetics. Genomic basis for the convergent evolution of electric organs.</title>
        <authorList>
            <person name="Gallant J.R."/>
            <person name="Traeger L.L."/>
            <person name="Volkening J.D."/>
            <person name="Moffett H."/>
            <person name="Chen P.H."/>
            <person name="Novina C.D."/>
            <person name="Phillips G.N.Jr."/>
            <person name="Anand R."/>
            <person name="Wells G.B."/>
            <person name="Pinch M."/>
            <person name="Guth R."/>
            <person name="Unguez G.A."/>
            <person name="Albert J.S."/>
            <person name="Zakon H.H."/>
            <person name="Samanta M.P."/>
            <person name="Sussman M.R."/>
        </authorList>
    </citation>
    <scope>NUCLEOTIDE SEQUENCE [LARGE SCALE GENOMIC DNA]</scope>
</reference>
<feature type="domain" description="SCP" evidence="1">
    <location>
        <begin position="5"/>
        <end position="131"/>
    </location>
</feature>
<reference evidence="3" key="2">
    <citation type="journal article" date="2017" name="Sci. Adv.">
        <title>A tail of two voltages: Proteomic comparison of the three electric organs of the electric eel.</title>
        <authorList>
            <person name="Traeger L.L."/>
            <person name="Sabat G."/>
            <person name="Barrett-Wilt G.A."/>
            <person name="Wells G.B."/>
            <person name="Sussman M.R."/>
        </authorList>
    </citation>
    <scope>NUCLEOTIDE SEQUENCE [LARGE SCALE GENOMIC DNA]</scope>
</reference>
<dbReference type="Ensembl" id="ENSEEET00000011963.2">
    <property type="protein sequence ID" value="ENSEEEP00000011825.2"/>
    <property type="gene ID" value="ENSEEEG00000005956.2"/>
</dbReference>
<dbReference type="InterPro" id="IPR001283">
    <property type="entry name" value="CRISP-related"/>
</dbReference>
<dbReference type="SUPFAM" id="SSF55797">
    <property type="entry name" value="PR-1-like"/>
    <property type="match status" value="1"/>
</dbReference>
<dbReference type="PANTHER" id="PTHR10334">
    <property type="entry name" value="CYSTEINE-RICH SECRETORY PROTEIN-RELATED"/>
    <property type="match status" value="1"/>
</dbReference>
<keyword evidence="3" id="KW-1185">Reference proteome</keyword>
<sequence length="160" mass="18112">MGKQHIRIFSLFHHNEYRKKHGAPALTLNQELCVSAVCLKPCSTVTLTMEKTFSTPGAPLRRNAQVGNEPVDKWYIEIKGYDFSKPGFQPKAGHFTQILWKSSQEVRVGIATDGNTVFVVGQYKPPSNITNAGYYEDNVLPAGNQKKRPDFFFCYCRTHL</sequence>
<reference evidence="2" key="4">
    <citation type="submission" date="2025-08" db="UniProtKB">
        <authorList>
            <consortium name="Ensembl"/>
        </authorList>
    </citation>
    <scope>IDENTIFICATION</scope>
</reference>
<dbReference type="InterPro" id="IPR014044">
    <property type="entry name" value="CAP_dom"/>
</dbReference>
<reference evidence="2" key="3">
    <citation type="submission" date="2020-05" db="EMBL/GenBank/DDBJ databases">
        <title>Electrophorus electricus (electric eel) genome, fEleEle1, primary haplotype.</title>
        <authorList>
            <person name="Myers G."/>
            <person name="Meyer A."/>
            <person name="Fedrigo O."/>
            <person name="Formenti G."/>
            <person name="Rhie A."/>
            <person name="Tracey A."/>
            <person name="Sims Y."/>
            <person name="Jarvis E.D."/>
        </authorList>
    </citation>
    <scope>NUCLEOTIDE SEQUENCE [LARGE SCALE GENOMIC DNA]</scope>
</reference>
<proteinExistence type="predicted"/>
<dbReference type="SMART" id="SM00198">
    <property type="entry name" value="SCP"/>
    <property type="match status" value="1"/>
</dbReference>
<dbReference type="GO" id="GO:0005576">
    <property type="term" value="C:extracellular region"/>
    <property type="evidence" value="ECO:0007669"/>
    <property type="project" value="InterPro"/>
</dbReference>
<dbReference type="InterPro" id="IPR035940">
    <property type="entry name" value="CAP_sf"/>
</dbReference>
<dbReference type="InterPro" id="IPR034113">
    <property type="entry name" value="SCP_GAPR1-like"/>
</dbReference>
<dbReference type="CDD" id="cd05382">
    <property type="entry name" value="CAP_GAPR1-like"/>
    <property type="match status" value="1"/>
</dbReference>
<organism evidence="2 3">
    <name type="scientific">Electrophorus electricus</name>
    <name type="common">Electric eel</name>
    <name type="synonym">Gymnotus electricus</name>
    <dbReference type="NCBI Taxonomy" id="8005"/>
    <lineage>
        <taxon>Eukaryota</taxon>
        <taxon>Metazoa</taxon>
        <taxon>Chordata</taxon>
        <taxon>Craniata</taxon>
        <taxon>Vertebrata</taxon>
        <taxon>Euteleostomi</taxon>
        <taxon>Actinopterygii</taxon>
        <taxon>Neopterygii</taxon>
        <taxon>Teleostei</taxon>
        <taxon>Ostariophysi</taxon>
        <taxon>Gymnotiformes</taxon>
        <taxon>Gymnotoidei</taxon>
        <taxon>Gymnotidae</taxon>
        <taxon>Electrophorus</taxon>
    </lineage>
</organism>
<dbReference type="PROSITE" id="PS01009">
    <property type="entry name" value="CRISP_1"/>
    <property type="match status" value="1"/>
</dbReference>
<dbReference type="Pfam" id="PF00188">
    <property type="entry name" value="CAP"/>
    <property type="match status" value="1"/>
</dbReference>
<evidence type="ECO:0000259" key="1">
    <source>
        <dbReference type="SMART" id="SM00198"/>
    </source>
</evidence>
<protein>
    <recommendedName>
        <fullName evidence="1">SCP domain-containing protein</fullName>
    </recommendedName>
</protein>
<accession>A0A4W4EJ44</accession>
<dbReference type="GeneTree" id="ENSGT00940000165492"/>
<dbReference type="Proteomes" id="UP000314983">
    <property type="component" value="Chromosome 2"/>
</dbReference>
<dbReference type="Gene3D" id="3.40.33.10">
    <property type="entry name" value="CAP"/>
    <property type="match status" value="1"/>
</dbReference>